<gene>
    <name evidence="3" type="ORF">FE263_08910</name>
</gene>
<evidence type="ECO:0000259" key="2">
    <source>
        <dbReference type="Pfam" id="PF13193"/>
    </source>
</evidence>
<evidence type="ECO:0000313" key="4">
    <source>
        <dbReference type="Proteomes" id="UP000305654"/>
    </source>
</evidence>
<dbReference type="Pfam" id="PF13193">
    <property type="entry name" value="AMP-binding_C"/>
    <property type="match status" value="1"/>
</dbReference>
<name>A0A5R9J789_9PROT</name>
<dbReference type="PANTHER" id="PTHR43352">
    <property type="entry name" value="ACETYL-COA SYNTHETASE"/>
    <property type="match status" value="1"/>
</dbReference>
<feature type="domain" description="AMP-binding enzyme C-terminal" evidence="2">
    <location>
        <begin position="327"/>
        <end position="399"/>
    </location>
</feature>
<protein>
    <submittedName>
        <fullName evidence="3">4-coumarate--CoA ligase</fullName>
    </submittedName>
</protein>
<dbReference type="SUPFAM" id="SSF56801">
    <property type="entry name" value="Acetyl-CoA synthetase-like"/>
    <property type="match status" value="1"/>
</dbReference>
<evidence type="ECO:0000313" key="3">
    <source>
        <dbReference type="EMBL" id="TLU73490.1"/>
    </source>
</evidence>
<proteinExistence type="predicted"/>
<reference evidence="3 4" key="1">
    <citation type="submission" date="2019-05" db="EMBL/GenBank/DDBJ databases">
        <authorList>
            <person name="Pankratov T."/>
            <person name="Grouzdev D."/>
        </authorList>
    </citation>
    <scope>NUCLEOTIDE SEQUENCE [LARGE SCALE GENOMIC DNA]</scope>
    <source>
        <strain evidence="3 4">KEBCLARHB70R</strain>
    </source>
</reference>
<organism evidence="3 4">
    <name type="scientific">Lichenicoccus roseus</name>
    <dbReference type="NCBI Taxonomy" id="2683649"/>
    <lineage>
        <taxon>Bacteria</taxon>
        <taxon>Pseudomonadati</taxon>
        <taxon>Pseudomonadota</taxon>
        <taxon>Alphaproteobacteria</taxon>
        <taxon>Acetobacterales</taxon>
        <taxon>Acetobacteraceae</taxon>
        <taxon>Lichenicoccus</taxon>
    </lineage>
</organism>
<dbReference type="InterPro" id="IPR045851">
    <property type="entry name" value="AMP-bd_C_sf"/>
</dbReference>
<dbReference type="Proteomes" id="UP000305654">
    <property type="component" value="Unassembled WGS sequence"/>
</dbReference>
<dbReference type="InterPro" id="IPR025110">
    <property type="entry name" value="AMP-bd_C"/>
</dbReference>
<dbReference type="GO" id="GO:0016878">
    <property type="term" value="F:acid-thiol ligase activity"/>
    <property type="evidence" value="ECO:0007669"/>
    <property type="project" value="TreeGrafter"/>
</dbReference>
<dbReference type="Gene3D" id="3.40.50.12780">
    <property type="entry name" value="N-terminal domain of ligase-like"/>
    <property type="match status" value="1"/>
</dbReference>
<dbReference type="InterPro" id="IPR042099">
    <property type="entry name" value="ANL_N_sf"/>
</dbReference>
<dbReference type="PANTHER" id="PTHR43352:SF1">
    <property type="entry name" value="ANTHRANILATE--COA LIGASE"/>
    <property type="match status" value="1"/>
</dbReference>
<keyword evidence="4" id="KW-1185">Reference proteome</keyword>
<dbReference type="OrthoDB" id="9787658at2"/>
<dbReference type="EMBL" id="VCDI01000002">
    <property type="protein sequence ID" value="TLU73490.1"/>
    <property type="molecule type" value="Genomic_DNA"/>
</dbReference>
<dbReference type="AlphaFoldDB" id="A0A5R9J789"/>
<dbReference type="Gene3D" id="3.30.300.30">
    <property type="match status" value="1"/>
</dbReference>
<evidence type="ECO:0000256" key="1">
    <source>
        <dbReference type="ARBA" id="ARBA00022598"/>
    </source>
</evidence>
<comment type="caution">
    <text evidence="3">The sequence shown here is derived from an EMBL/GenBank/DDBJ whole genome shotgun (WGS) entry which is preliminary data.</text>
</comment>
<sequence length="418" mass="44451">MSAGLQPRSGWWQSDDALARVLCDLIAAEGRRLRVSLRLPPGPWPRETAMETLGFDSLDRIALAAAVSALLHMHESGLVDSMQSAPGFGAWCDAARAALDRVHARLSFSTSGSTGAPRSCTHALADLEAESDEHAALLGATPGTRIARILSAVPAHHIYGFLFTVLLPSRLDVPVLDIRPLSPGAVAACCRPGDLIVAYPELWSAIARGAPAGWPPRVTGVTSTAPCPAGTARALTAAGLHRLLEIHGASETAGLGWRDDPAAPYSLFAHWRRLSDDRLGRPGSDTATAMPDRVDWCGPRAYRVRARHDGAVQVGGVNVWPDRVRDLLCRHPDVAAATVRLMNEVEGRRLKAFVVPAAHVTDLAALRDALEALAATLSSADQPRAWRFGPVLPSTTMGKAADWTIDDPETAPVRSPSG</sequence>
<dbReference type="GO" id="GO:0044550">
    <property type="term" value="P:secondary metabolite biosynthetic process"/>
    <property type="evidence" value="ECO:0007669"/>
    <property type="project" value="TreeGrafter"/>
</dbReference>
<keyword evidence="1 3" id="KW-0436">Ligase</keyword>
<accession>A0A5R9J789</accession>